<dbReference type="AlphaFoldDB" id="A0A6G3TG15"/>
<dbReference type="RefSeq" id="WP_164275959.1">
    <property type="nucleotide sequence ID" value="NZ_JAAGMQ010000561.1"/>
</dbReference>
<feature type="non-terminal residue" evidence="2">
    <location>
        <position position="1"/>
    </location>
</feature>
<reference evidence="2 3" key="1">
    <citation type="submission" date="2020-01" db="EMBL/GenBank/DDBJ databases">
        <title>Insect and environment-associated Actinomycetes.</title>
        <authorList>
            <person name="Currrie C."/>
            <person name="Chevrette M."/>
            <person name="Carlson C."/>
            <person name="Stubbendieck R."/>
            <person name="Wendt-Pienkowski E."/>
        </authorList>
    </citation>
    <scope>NUCLEOTIDE SEQUENCE [LARGE SCALE GENOMIC DNA]</scope>
    <source>
        <strain evidence="2 3">SID7739</strain>
    </source>
</reference>
<evidence type="ECO:0000313" key="2">
    <source>
        <dbReference type="EMBL" id="NEC35248.1"/>
    </source>
</evidence>
<proteinExistence type="predicted"/>
<dbReference type="Proteomes" id="UP000475666">
    <property type="component" value="Unassembled WGS sequence"/>
</dbReference>
<organism evidence="2 3">
    <name type="scientific">Streptomyces rubrogriseus</name>
    <dbReference type="NCBI Taxonomy" id="194673"/>
    <lineage>
        <taxon>Bacteria</taxon>
        <taxon>Bacillati</taxon>
        <taxon>Actinomycetota</taxon>
        <taxon>Actinomycetes</taxon>
        <taxon>Kitasatosporales</taxon>
        <taxon>Streptomycetaceae</taxon>
        <taxon>Streptomyces</taxon>
        <taxon>Streptomyces violaceoruber group</taxon>
    </lineage>
</organism>
<dbReference type="EMBL" id="JAAGMQ010000561">
    <property type="protein sequence ID" value="NEC35248.1"/>
    <property type="molecule type" value="Genomic_DNA"/>
</dbReference>
<gene>
    <name evidence="2" type="ORF">G3I66_19070</name>
</gene>
<feature type="non-terminal residue" evidence="2">
    <location>
        <position position="493"/>
    </location>
</feature>
<protein>
    <submittedName>
        <fullName evidence="2">Uncharacterized protein</fullName>
    </submittedName>
</protein>
<accession>A0A6G3TG15</accession>
<sequence>ERADAAAGQALEGFGDPVLAAHLRPVLATALRTTDPTAWADLLRRGVHHAVPAGAGRPARLVWLKPALENARPTRHVTKDGDVRTYGVRFAAKSVSAEQSRSVTDAVAFGVLTALTLSSAVASAAVPGVPAVRGEAENAVVRGVHRTVIAGHSSMVAETTGFDADVVFRVYVDGQDGRTLRPVDRGLVADFPAAHSTADEPAPSLADPPPPAPTADARTAPPRLHRPVVHALDMTPVALDVQRRLLDARLGPDAVRSIMARLDILTEEVRQRGLTALGAGYSDRAVRVGSVLPGLGTDVRVTLRVTGVRLEYLGRTPPVKIREDLGVGSAFVSGRSGESSVSVTAGAGLMGLAAPAAHAPGHHAATSGQFPMALLTVGSKSSWHQKETVQTGRHTVLTTTEDEARYRAGLSVLVELSSQSHPRLSDVPRTVEVTADLGVPWWGGEGAAEFEEEALGQVRSPEVLWTLQHRPPAAAAPVADAPHVRRLLDVAGA</sequence>
<comment type="caution">
    <text evidence="2">The sequence shown here is derived from an EMBL/GenBank/DDBJ whole genome shotgun (WGS) entry which is preliminary data.</text>
</comment>
<evidence type="ECO:0000256" key="1">
    <source>
        <dbReference type="SAM" id="MobiDB-lite"/>
    </source>
</evidence>
<evidence type="ECO:0000313" key="3">
    <source>
        <dbReference type="Proteomes" id="UP000475666"/>
    </source>
</evidence>
<name>A0A6G3TG15_9ACTN</name>
<feature type="region of interest" description="Disordered" evidence="1">
    <location>
        <begin position="195"/>
        <end position="221"/>
    </location>
</feature>